<accession>A0A6C0AI59</accession>
<dbReference type="EMBL" id="MN740643">
    <property type="protein sequence ID" value="QHS79412.1"/>
    <property type="molecule type" value="Genomic_DNA"/>
</dbReference>
<proteinExistence type="predicted"/>
<protein>
    <submittedName>
        <fullName evidence="1">Uncharacterized protein</fullName>
    </submittedName>
</protein>
<sequence>MPQQTSASDFTTYNKINSQVASVQYSTKPNVHLANPVLPSLKGTTNVFLLTQANAIPKHYTGNGKPQVWHR</sequence>
<reference evidence="1" key="1">
    <citation type="journal article" date="2020" name="Nature">
        <title>Giant virus diversity and host interactions through global metagenomics.</title>
        <authorList>
            <person name="Schulz F."/>
            <person name="Roux S."/>
            <person name="Paez-Espino D."/>
            <person name="Jungbluth S."/>
            <person name="Walsh D.A."/>
            <person name="Denef V.J."/>
            <person name="McMahon K.D."/>
            <person name="Konstantinidis K.T."/>
            <person name="Eloe-Fadrosh E.A."/>
            <person name="Kyrpides N.C."/>
            <person name="Woyke T."/>
        </authorList>
    </citation>
    <scope>NUCLEOTIDE SEQUENCE</scope>
    <source>
        <strain evidence="1">GVMAG-S-1035237-23</strain>
    </source>
</reference>
<name>A0A6C0AI59_9ZZZZ</name>
<evidence type="ECO:0000313" key="1">
    <source>
        <dbReference type="EMBL" id="QHS79412.1"/>
    </source>
</evidence>
<organism evidence="1">
    <name type="scientific">viral metagenome</name>
    <dbReference type="NCBI Taxonomy" id="1070528"/>
    <lineage>
        <taxon>unclassified sequences</taxon>
        <taxon>metagenomes</taxon>
        <taxon>organismal metagenomes</taxon>
    </lineage>
</organism>
<dbReference type="AlphaFoldDB" id="A0A6C0AI59"/>